<evidence type="ECO:0000256" key="2">
    <source>
        <dbReference type="ARBA" id="ARBA00023015"/>
    </source>
</evidence>
<dbReference type="PANTHER" id="PTHR31221">
    <property type="entry name" value="WRKY TRANSCRIPTION FACTOR PROTEIN 1-RELATED"/>
    <property type="match status" value="1"/>
</dbReference>
<reference evidence="8 9" key="1">
    <citation type="journal article" date="2022" name="Nat. Plants">
        <title>Genomes of leafy and leafless Platanthera orchids illuminate the evolution of mycoheterotrophy.</title>
        <authorList>
            <person name="Li M.H."/>
            <person name="Liu K.W."/>
            <person name="Li Z."/>
            <person name="Lu H.C."/>
            <person name="Ye Q.L."/>
            <person name="Zhang D."/>
            <person name="Wang J.Y."/>
            <person name="Li Y.F."/>
            <person name="Zhong Z.M."/>
            <person name="Liu X."/>
            <person name="Yu X."/>
            <person name="Liu D.K."/>
            <person name="Tu X.D."/>
            <person name="Liu B."/>
            <person name="Hao Y."/>
            <person name="Liao X.Y."/>
            <person name="Jiang Y.T."/>
            <person name="Sun W.H."/>
            <person name="Chen J."/>
            <person name="Chen Y.Q."/>
            <person name="Ai Y."/>
            <person name="Zhai J.W."/>
            <person name="Wu S.S."/>
            <person name="Zhou Z."/>
            <person name="Hsiao Y.Y."/>
            <person name="Wu W.L."/>
            <person name="Chen Y.Y."/>
            <person name="Lin Y.F."/>
            <person name="Hsu J.L."/>
            <person name="Li C.Y."/>
            <person name="Wang Z.W."/>
            <person name="Zhao X."/>
            <person name="Zhong W.Y."/>
            <person name="Ma X.K."/>
            <person name="Ma L."/>
            <person name="Huang J."/>
            <person name="Chen G.Z."/>
            <person name="Huang M.Z."/>
            <person name="Huang L."/>
            <person name="Peng D.H."/>
            <person name="Luo Y.B."/>
            <person name="Zou S.Q."/>
            <person name="Chen S.P."/>
            <person name="Lan S."/>
            <person name="Tsai W.C."/>
            <person name="Van de Peer Y."/>
            <person name="Liu Z.J."/>
        </authorList>
    </citation>
    <scope>NUCLEOTIDE SEQUENCE [LARGE SCALE GENOMIC DNA]</scope>
    <source>
        <strain evidence="8">Lor287</strain>
    </source>
</reference>
<keyword evidence="9" id="KW-1185">Reference proteome</keyword>
<dbReference type="GO" id="GO:0003700">
    <property type="term" value="F:DNA-binding transcription factor activity"/>
    <property type="evidence" value="ECO:0007669"/>
    <property type="project" value="InterPro"/>
</dbReference>
<accession>A0AAP0BRT6</accession>
<evidence type="ECO:0000259" key="7">
    <source>
        <dbReference type="PROSITE" id="PS50811"/>
    </source>
</evidence>
<dbReference type="PANTHER" id="PTHR31221:SF371">
    <property type="entry name" value="WRKY DOMAIN-CONTAINING PROTEIN"/>
    <property type="match status" value="1"/>
</dbReference>
<evidence type="ECO:0000256" key="3">
    <source>
        <dbReference type="ARBA" id="ARBA00023125"/>
    </source>
</evidence>
<keyword evidence="4" id="KW-0804">Transcription</keyword>
<dbReference type="PROSITE" id="PS50811">
    <property type="entry name" value="WRKY"/>
    <property type="match status" value="1"/>
</dbReference>
<evidence type="ECO:0000256" key="1">
    <source>
        <dbReference type="ARBA" id="ARBA00004123"/>
    </source>
</evidence>
<keyword evidence="5" id="KW-0539">Nucleus</keyword>
<dbReference type="SMART" id="SM00774">
    <property type="entry name" value="WRKY"/>
    <property type="match status" value="1"/>
</dbReference>
<evidence type="ECO:0000256" key="6">
    <source>
        <dbReference type="SAM" id="MobiDB-lite"/>
    </source>
</evidence>
<dbReference type="InterPro" id="IPR036576">
    <property type="entry name" value="WRKY_dom_sf"/>
</dbReference>
<dbReference type="Pfam" id="PF03106">
    <property type="entry name" value="WRKY"/>
    <property type="match status" value="1"/>
</dbReference>
<evidence type="ECO:0000313" key="9">
    <source>
        <dbReference type="Proteomes" id="UP001418222"/>
    </source>
</evidence>
<dbReference type="EMBL" id="JBBWWQ010000004">
    <property type="protein sequence ID" value="KAK8948474.1"/>
    <property type="molecule type" value="Genomic_DNA"/>
</dbReference>
<keyword evidence="3" id="KW-0238">DNA-binding</keyword>
<dbReference type="InterPro" id="IPR044810">
    <property type="entry name" value="WRKY_plant"/>
</dbReference>
<evidence type="ECO:0000256" key="5">
    <source>
        <dbReference type="ARBA" id="ARBA00023242"/>
    </source>
</evidence>
<organism evidence="8 9">
    <name type="scientific">Platanthera zijinensis</name>
    <dbReference type="NCBI Taxonomy" id="2320716"/>
    <lineage>
        <taxon>Eukaryota</taxon>
        <taxon>Viridiplantae</taxon>
        <taxon>Streptophyta</taxon>
        <taxon>Embryophyta</taxon>
        <taxon>Tracheophyta</taxon>
        <taxon>Spermatophyta</taxon>
        <taxon>Magnoliopsida</taxon>
        <taxon>Liliopsida</taxon>
        <taxon>Asparagales</taxon>
        <taxon>Orchidaceae</taxon>
        <taxon>Orchidoideae</taxon>
        <taxon>Orchideae</taxon>
        <taxon>Orchidinae</taxon>
        <taxon>Platanthera</taxon>
    </lineage>
</organism>
<keyword evidence="2" id="KW-0805">Transcription regulation</keyword>
<sequence>MSGEKAELFHYDSVLFDPFSFFSHLSGGPQGFVDSAAPPFNYSTTSSILPETLHSDHEPAAATLSHHAINSANYYKAGGTMPVTANSSACSSSTEAGAGDQDCDRNEQKERQEQEENREGNKDDDDGDDDKVKKLTKLGRKKGEKRQRDQPRFAFMTKSQIDHLEDGYRWRKYGQKAVKNSPFPRSYYRCTTQKCSVKKRVERSYQDPSIVITTYEGQHTHHYPANVRGSSHLLASHQQQQQQQFMMPPNFLHRHHHLQYQLQTLAPPLDQQLHLPADCDLLLLQDIYKNSVSFCIKYFSIFRGWDWWV</sequence>
<proteinExistence type="predicted"/>
<name>A0AAP0BRT6_9ASPA</name>
<comment type="caution">
    <text evidence="8">The sequence shown here is derived from an EMBL/GenBank/DDBJ whole genome shotgun (WGS) entry which is preliminary data.</text>
</comment>
<dbReference type="Gene3D" id="2.20.25.80">
    <property type="entry name" value="WRKY domain"/>
    <property type="match status" value="1"/>
</dbReference>
<feature type="compositionally biased region" description="Basic residues" evidence="6">
    <location>
        <begin position="134"/>
        <end position="145"/>
    </location>
</feature>
<evidence type="ECO:0000313" key="8">
    <source>
        <dbReference type="EMBL" id="KAK8948474.1"/>
    </source>
</evidence>
<dbReference type="GO" id="GO:0005634">
    <property type="term" value="C:nucleus"/>
    <property type="evidence" value="ECO:0007669"/>
    <property type="project" value="UniProtKB-SubCell"/>
</dbReference>
<protein>
    <submittedName>
        <fullName evidence="8">WRKY transcription factor 28</fullName>
    </submittedName>
</protein>
<dbReference type="SUPFAM" id="SSF118290">
    <property type="entry name" value="WRKY DNA-binding domain"/>
    <property type="match status" value="1"/>
</dbReference>
<feature type="region of interest" description="Disordered" evidence="6">
    <location>
        <begin position="84"/>
        <end position="158"/>
    </location>
</feature>
<feature type="compositionally biased region" description="Polar residues" evidence="6">
    <location>
        <begin position="84"/>
        <end position="95"/>
    </location>
</feature>
<comment type="subcellular location">
    <subcellularLocation>
        <location evidence="1">Nucleus</location>
    </subcellularLocation>
</comment>
<dbReference type="GO" id="GO:0043565">
    <property type="term" value="F:sequence-specific DNA binding"/>
    <property type="evidence" value="ECO:0007669"/>
    <property type="project" value="InterPro"/>
</dbReference>
<dbReference type="FunFam" id="2.20.25.80:FF:000003">
    <property type="entry name" value="WRKY transcription factor 57"/>
    <property type="match status" value="1"/>
</dbReference>
<dbReference type="AlphaFoldDB" id="A0AAP0BRT6"/>
<gene>
    <name evidence="8" type="primary">WRKY28</name>
    <name evidence="8" type="ORF">KSP39_PZI005587</name>
</gene>
<evidence type="ECO:0000256" key="4">
    <source>
        <dbReference type="ARBA" id="ARBA00023163"/>
    </source>
</evidence>
<dbReference type="InterPro" id="IPR003657">
    <property type="entry name" value="WRKY_dom"/>
</dbReference>
<dbReference type="Proteomes" id="UP001418222">
    <property type="component" value="Unassembled WGS sequence"/>
</dbReference>
<feature type="domain" description="WRKY" evidence="7">
    <location>
        <begin position="159"/>
        <end position="224"/>
    </location>
</feature>
<feature type="compositionally biased region" description="Basic and acidic residues" evidence="6">
    <location>
        <begin position="102"/>
        <end position="121"/>
    </location>
</feature>